<organism evidence="6 7">
    <name type="scientific">Ancylobacter tetraedralis</name>
    <dbReference type="NCBI Taxonomy" id="217068"/>
    <lineage>
        <taxon>Bacteria</taxon>
        <taxon>Pseudomonadati</taxon>
        <taxon>Pseudomonadota</taxon>
        <taxon>Alphaproteobacteria</taxon>
        <taxon>Hyphomicrobiales</taxon>
        <taxon>Xanthobacteraceae</taxon>
        <taxon>Ancylobacter</taxon>
    </lineage>
</organism>
<reference evidence="6 7" key="1">
    <citation type="submission" date="2020-08" db="EMBL/GenBank/DDBJ databases">
        <title>Genomic Encyclopedia of Type Strains, Phase IV (KMG-IV): sequencing the most valuable type-strain genomes for metagenomic binning, comparative biology and taxonomic classification.</title>
        <authorList>
            <person name="Goeker M."/>
        </authorList>
    </citation>
    <scope>NUCLEOTIDE SEQUENCE [LARGE SCALE GENOMIC DNA]</scope>
    <source>
        <strain evidence="6 7">DSM 5895</strain>
    </source>
</reference>
<dbReference type="SUPFAM" id="SSF52540">
    <property type="entry name" value="P-loop containing nucleoside triphosphate hydrolases"/>
    <property type="match status" value="1"/>
</dbReference>
<dbReference type="GO" id="GO:0005524">
    <property type="term" value="F:ATP binding"/>
    <property type="evidence" value="ECO:0007669"/>
    <property type="project" value="UniProtKB-KW"/>
</dbReference>
<dbReference type="InterPro" id="IPR027417">
    <property type="entry name" value="P-loop_NTPase"/>
</dbReference>
<evidence type="ECO:0000256" key="1">
    <source>
        <dbReference type="ARBA" id="ARBA00005417"/>
    </source>
</evidence>
<comment type="caution">
    <text evidence="6">The sequence shown here is derived from an EMBL/GenBank/DDBJ whole genome shotgun (WGS) entry which is preliminary data.</text>
</comment>
<evidence type="ECO:0000256" key="2">
    <source>
        <dbReference type="ARBA" id="ARBA00022448"/>
    </source>
</evidence>
<keyword evidence="4 6" id="KW-0067">ATP-binding</keyword>
<dbReference type="Proteomes" id="UP000533469">
    <property type="component" value="Unassembled WGS sequence"/>
</dbReference>
<dbReference type="SMART" id="SM00382">
    <property type="entry name" value="AAA"/>
    <property type="match status" value="1"/>
</dbReference>
<dbReference type="InterPro" id="IPR003593">
    <property type="entry name" value="AAA+_ATPase"/>
</dbReference>
<dbReference type="RefSeq" id="WP_183191597.1">
    <property type="nucleotide sequence ID" value="NZ_JACICD010000011.1"/>
</dbReference>
<dbReference type="Gene3D" id="3.40.50.300">
    <property type="entry name" value="P-loop containing nucleotide triphosphate hydrolases"/>
    <property type="match status" value="1"/>
</dbReference>
<dbReference type="Pfam" id="PF00005">
    <property type="entry name" value="ABC_tran"/>
    <property type="match status" value="1"/>
</dbReference>
<dbReference type="PROSITE" id="PS00211">
    <property type="entry name" value="ABC_TRANSPORTER_1"/>
    <property type="match status" value="1"/>
</dbReference>
<sequence>MAATIDIKSLSKTFGTGPQAVHAFGPVDLTIEAGSFVSLLGPSGCGKSTLMLMVAGLLEASEGAIYFDGERVGAPRTDIGIMFQDNTLVPWRSVEGNIALQLELRGLDPKPYAGRIRDLLRSVKLDGFAARHPYELSGGMQQRAAFCQALVHEPETLLFDEPLGKLDAMTRESIRTDLQALWMTRRPTVVFVTHSIEEAVQLSSVVCVVTPRPGRIERTIEIDLPWPRDMEVKASPAFTRYVHDIQGIFRDYGVL</sequence>
<dbReference type="PANTHER" id="PTHR42788:SF13">
    <property type="entry name" value="ALIPHATIC SULFONATES IMPORT ATP-BINDING PROTEIN SSUB"/>
    <property type="match status" value="1"/>
</dbReference>
<evidence type="ECO:0000256" key="4">
    <source>
        <dbReference type="ARBA" id="ARBA00022840"/>
    </source>
</evidence>
<comment type="similarity">
    <text evidence="1">Belongs to the ABC transporter superfamily.</text>
</comment>
<dbReference type="InterPro" id="IPR003439">
    <property type="entry name" value="ABC_transporter-like_ATP-bd"/>
</dbReference>
<keyword evidence="3" id="KW-0547">Nucleotide-binding</keyword>
<dbReference type="AlphaFoldDB" id="A0A839ZFR2"/>
<evidence type="ECO:0000313" key="7">
    <source>
        <dbReference type="Proteomes" id="UP000533469"/>
    </source>
</evidence>
<evidence type="ECO:0000259" key="5">
    <source>
        <dbReference type="PROSITE" id="PS50893"/>
    </source>
</evidence>
<dbReference type="InterPro" id="IPR050166">
    <property type="entry name" value="ABC_transporter_ATP-bind"/>
</dbReference>
<feature type="domain" description="ABC transporter" evidence="5">
    <location>
        <begin position="5"/>
        <end position="236"/>
    </location>
</feature>
<accession>A0A839ZFR2</accession>
<dbReference type="EMBL" id="JACICD010000011">
    <property type="protein sequence ID" value="MBB3773457.1"/>
    <property type="molecule type" value="Genomic_DNA"/>
</dbReference>
<dbReference type="InterPro" id="IPR017871">
    <property type="entry name" value="ABC_transporter-like_CS"/>
</dbReference>
<dbReference type="GO" id="GO:0016887">
    <property type="term" value="F:ATP hydrolysis activity"/>
    <property type="evidence" value="ECO:0007669"/>
    <property type="project" value="InterPro"/>
</dbReference>
<proteinExistence type="inferred from homology"/>
<name>A0A839ZFR2_9HYPH</name>
<evidence type="ECO:0000313" key="6">
    <source>
        <dbReference type="EMBL" id="MBB3773457.1"/>
    </source>
</evidence>
<protein>
    <submittedName>
        <fullName evidence="6">NitT/TauT family transport system ATP-binding protein</fullName>
    </submittedName>
</protein>
<keyword evidence="2" id="KW-0813">Transport</keyword>
<keyword evidence="7" id="KW-1185">Reference proteome</keyword>
<dbReference type="PANTHER" id="PTHR42788">
    <property type="entry name" value="TAURINE IMPORT ATP-BINDING PROTEIN-RELATED"/>
    <property type="match status" value="1"/>
</dbReference>
<dbReference type="PROSITE" id="PS50893">
    <property type="entry name" value="ABC_TRANSPORTER_2"/>
    <property type="match status" value="1"/>
</dbReference>
<dbReference type="CDD" id="cd03293">
    <property type="entry name" value="ABC_NrtD_SsuB_transporters"/>
    <property type="match status" value="1"/>
</dbReference>
<evidence type="ECO:0000256" key="3">
    <source>
        <dbReference type="ARBA" id="ARBA00022741"/>
    </source>
</evidence>
<gene>
    <name evidence="6" type="ORF">FHS55_004094</name>
</gene>